<evidence type="ECO:0000313" key="1">
    <source>
        <dbReference type="EMBL" id="PXF49887.1"/>
    </source>
</evidence>
<protein>
    <submittedName>
        <fullName evidence="1">Uncharacterized protein</fullName>
    </submittedName>
</protein>
<name>A0A2V3J7H5_9FLOR</name>
<dbReference type="Proteomes" id="UP000247409">
    <property type="component" value="Unassembled WGS sequence"/>
</dbReference>
<gene>
    <name evidence="1" type="ORF">BWQ96_00047</name>
</gene>
<organism evidence="1 2">
    <name type="scientific">Gracilariopsis chorda</name>
    <dbReference type="NCBI Taxonomy" id="448386"/>
    <lineage>
        <taxon>Eukaryota</taxon>
        <taxon>Rhodophyta</taxon>
        <taxon>Florideophyceae</taxon>
        <taxon>Rhodymeniophycidae</taxon>
        <taxon>Gracilariales</taxon>
        <taxon>Gracilariaceae</taxon>
        <taxon>Gracilariopsis</taxon>
    </lineage>
</organism>
<keyword evidence="2" id="KW-1185">Reference proteome</keyword>
<sequence length="198" mass="23090">MNDAKFVEAYKSFCRVSVKNNGMQMIRDLNERGGYELRGQKQTYWVGRNEDMDELLSSVLRGYFMRNYDGLTSSKVIDILDAIDHVHFRPRLRFICGSALQDTMAIIRPGTLDHVQRRSRVDLHIAAEMEDGSRVEVYFGHVKMLLEFKVNIEDTECSTEWSHWQRTYEVALIEWATSLQVGEQMQVYKNCSSTDAFR</sequence>
<accession>A0A2V3J7H5</accession>
<evidence type="ECO:0000313" key="2">
    <source>
        <dbReference type="Proteomes" id="UP000247409"/>
    </source>
</evidence>
<proteinExistence type="predicted"/>
<dbReference type="EMBL" id="NBIV01000001">
    <property type="protein sequence ID" value="PXF49887.1"/>
    <property type="molecule type" value="Genomic_DNA"/>
</dbReference>
<reference evidence="1 2" key="1">
    <citation type="journal article" date="2018" name="Mol. Biol. Evol.">
        <title>Analysis of the draft genome of the red seaweed Gracilariopsis chorda provides insights into genome size evolution in Rhodophyta.</title>
        <authorList>
            <person name="Lee J."/>
            <person name="Yang E.C."/>
            <person name="Graf L."/>
            <person name="Yang J.H."/>
            <person name="Qiu H."/>
            <person name="Zel Zion U."/>
            <person name="Chan C.X."/>
            <person name="Stephens T.G."/>
            <person name="Weber A.P.M."/>
            <person name="Boo G.H."/>
            <person name="Boo S.M."/>
            <person name="Kim K.M."/>
            <person name="Shin Y."/>
            <person name="Jung M."/>
            <person name="Lee S.J."/>
            <person name="Yim H.S."/>
            <person name="Lee J.H."/>
            <person name="Bhattacharya D."/>
            <person name="Yoon H.S."/>
        </authorList>
    </citation>
    <scope>NUCLEOTIDE SEQUENCE [LARGE SCALE GENOMIC DNA]</scope>
    <source>
        <strain evidence="1 2">SKKU-2015</strain>
        <tissue evidence="1">Whole body</tissue>
    </source>
</reference>
<comment type="caution">
    <text evidence="1">The sequence shown here is derived from an EMBL/GenBank/DDBJ whole genome shotgun (WGS) entry which is preliminary data.</text>
</comment>
<dbReference type="AlphaFoldDB" id="A0A2V3J7H5"/>